<feature type="domain" description="Peptidase S1" evidence="9">
    <location>
        <begin position="27"/>
        <end position="258"/>
    </location>
</feature>
<keyword evidence="8" id="KW-0732">Signal</keyword>
<evidence type="ECO:0000256" key="1">
    <source>
        <dbReference type="ARBA" id="ARBA00004239"/>
    </source>
</evidence>
<keyword evidence="5" id="KW-0720">Serine protease</keyword>
<keyword evidence="11" id="KW-1185">Reference proteome</keyword>
<evidence type="ECO:0000313" key="11">
    <source>
        <dbReference type="Proteomes" id="UP000215335"/>
    </source>
</evidence>
<dbReference type="EMBL" id="NNAY01005089">
    <property type="protein sequence ID" value="OXU17017.1"/>
    <property type="molecule type" value="Genomic_DNA"/>
</dbReference>
<organism evidence="10 11">
    <name type="scientific">Trichomalopsis sarcophagae</name>
    <dbReference type="NCBI Taxonomy" id="543379"/>
    <lineage>
        <taxon>Eukaryota</taxon>
        <taxon>Metazoa</taxon>
        <taxon>Ecdysozoa</taxon>
        <taxon>Arthropoda</taxon>
        <taxon>Hexapoda</taxon>
        <taxon>Insecta</taxon>
        <taxon>Pterygota</taxon>
        <taxon>Neoptera</taxon>
        <taxon>Endopterygota</taxon>
        <taxon>Hymenoptera</taxon>
        <taxon>Apocrita</taxon>
        <taxon>Proctotrupomorpha</taxon>
        <taxon>Chalcidoidea</taxon>
        <taxon>Pteromalidae</taxon>
        <taxon>Pteromalinae</taxon>
        <taxon>Trichomalopsis</taxon>
    </lineage>
</organism>
<dbReference type="GO" id="GO:0004252">
    <property type="term" value="F:serine-type endopeptidase activity"/>
    <property type="evidence" value="ECO:0007669"/>
    <property type="project" value="UniProtKB-EC"/>
</dbReference>
<feature type="signal peptide" evidence="8">
    <location>
        <begin position="1"/>
        <end position="20"/>
    </location>
</feature>
<keyword evidence="3" id="KW-0645">Protease</keyword>
<accession>A0A232EF94</accession>
<evidence type="ECO:0000256" key="5">
    <source>
        <dbReference type="ARBA" id="ARBA00022825"/>
    </source>
</evidence>
<protein>
    <recommendedName>
        <fullName evidence="7">chymotrypsin</fullName>
        <ecNumber evidence="7">3.4.21.1</ecNumber>
    </recommendedName>
</protein>
<dbReference type="GO" id="GO:0016485">
    <property type="term" value="P:protein processing"/>
    <property type="evidence" value="ECO:0007669"/>
    <property type="project" value="UniProtKB-ARBA"/>
</dbReference>
<dbReference type="CDD" id="cd00190">
    <property type="entry name" value="Tryp_SPc"/>
    <property type="match status" value="1"/>
</dbReference>
<dbReference type="SMART" id="SM00020">
    <property type="entry name" value="Tryp_SPc"/>
    <property type="match status" value="1"/>
</dbReference>
<dbReference type="PROSITE" id="PS50240">
    <property type="entry name" value="TRYPSIN_DOM"/>
    <property type="match status" value="1"/>
</dbReference>
<evidence type="ECO:0000313" key="10">
    <source>
        <dbReference type="EMBL" id="OXU17017.1"/>
    </source>
</evidence>
<dbReference type="PANTHER" id="PTHR24252">
    <property type="entry name" value="ACROSIN-RELATED"/>
    <property type="match status" value="1"/>
</dbReference>
<dbReference type="Pfam" id="PF00089">
    <property type="entry name" value="Trypsin"/>
    <property type="match status" value="1"/>
</dbReference>
<evidence type="ECO:0000256" key="7">
    <source>
        <dbReference type="ARBA" id="ARBA00044036"/>
    </source>
</evidence>
<dbReference type="PRINTS" id="PR00722">
    <property type="entry name" value="CHYMOTRYPSIN"/>
</dbReference>
<comment type="caution">
    <text evidence="10">The sequence shown here is derived from an EMBL/GenBank/DDBJ whole genome shotgun (WGS) entry which is preliminary data.</text>
</comment>
<dbReference type="STRING" id="543379.A0A232EF94"/>
<dbReference type="InterPro" id="IPR009003">
    <property type="entry name" value="Peptidase_S1_PA"/>
</dbReference>
<dbReference type="GO" id="GO:0005576">
    <property type="term" value="C:extracellular region"/>
    <property type="evidence" value="ECO:0007669"/>
    <property type="project" value="UniProtKB-SubCell"/>
</dbReference>
<sequence>MSYVILLHAFLLILVQGGSAINIQTRIVNGTEARPGEFPYQISLQRYNAHTCGGAIINKNYVLTAAHCVGTRNLTKIYKIIAGTINVKSLSESATIHKVVNIRPHKKYVTGDGWKNDIALIKVEPPFKFNKYIAPVELPQMNETVSLNQTVVVSGFGKTSRQGEFSSKLLKTTSYIVDLEHCQSYYTSTVRLTNICTQNTLKATGFCKADSGGPLSVNGKILGVVSFSTNNGCIDNDFKPQVYTKVSAYIDWILSNIL</sequence>
<evidence type="ECO:0000256" key="4">
    <source>
        <dbReference type="ARBA" id="ARBA00022801"/>
    </source>
</evidence>
<gene>
    <name evidence="10" type="ORF">TSAR_009062</name>
</gene>
<dbReference type="FunFam" id="2.40.10.10:FF:000047">
    <property type="entry name" value="Trypsin eta"/>
    <property type="match status" value="1"/>
</dbReference>
<dbReference type="SUPFAM" id="SSF50494">
    <property type="entry name" value="Trypsin-like serine proteases"/>
    <property type="match status" value="1"/>
</dbReference>
<keyword evidence="2" id="KW-0964">Secreted</keyword>
<name>A0A232EF94_9HYME</name>
<evidence type="ECO:0000256" key="2">
    <source>
        <dbReference type="ARBA" id="ARBA00022525"/>
    </source>
</evidence>
<evidence type="ECO:0000256" key="3">
    <source>
        <dbReference type="ARBA" id="ARBA00022670"/>
    </source>
</evidence>
<dbReference type="PANTHER" id="PTHR24252:SF7">
    <property type="entry name" value="HYALIN"/>
    <property type="match status" value="1"/>
</dbReference>
<dbReference type="InterPro" id="IPR001314">
    <property type="entry name" value="Peptidase_S1A"/>
</dbReference>
<feature type="chain" id="PRO_5012714611" description="chymotrypsin" evidence="8">
    <location>
        <begin position="21"/>
        <end position="258"/>
    </location>
</feature>
<evidence type="ECO:0000256" key="6">
    <source>
        <dbReference type="ARBA" id="ARBA00023157"/>
    </source>
</evidence>
<proteinExistence type="predicted"/>
<dbReference type="Gene3D" id="2.40.10.10">
    <property type="entry name" value="Trypsin-like serine proteases"/>
    <property type="match status" value="1"/>
</dbReference>
<dbReference type="PROSITE" id="PS00134">
    <property type="entry name" value="TRYPSIN_HIS"/>
    <property type="match status" value="1"/>
</dbReference>
<dbReference type="EC" id="3.4.21.1" evidence="7"/>
<dbReference type="InterPro" id="IPR001254">
    <property type="entry name" value="Trypsin_dom"/>
</dbReference>
<evidence type="ECO:0000256" key="8">
    <source>
        <dbReference type="SAM" id="SignalP"/>
    </source>
</evidence>
<dbReference type="InterPro" id="IPR018114">
    <property type="entry name" value="TRYPSIN_HIS"/>
</dbReference>
<keyword evidence="4" id="KW-0378">Hydrolase</keyword>
<keyword evidence="6" id="KW-1015">Disulfide bond</keyword>
<dbReference type="OrthoDB" id="8440449at2759"/>
<comment type="subcellular location">
    <subcellularLocation>
        <location evidence="1">Secreted</location>
        <location evidence="1">Extracellular space</location>
    </subcellularLocation>
</comment>
<reference evidence="10 11" key="1">
    <citation type="journal article" date="2017" name="Curr. Biol.">
        <title>The Evolution of Venom by Co-option of Single-Copy Genes.</title>
        <authorList>
            <person name="Martinson E.O."/>
            <person name="Mrinalini"/>
            <person name="Kelkar Y.D."/>
            <person name="Chang C.H."/>
            <person name="Werren J.H."/>
        </authorList>
    </citation>
    <scope>NUCLEOTIDE SEQUENCE [LARGE SCALE GENOMIC DNA]</scope>
    <source>
        <strain evidence="10 11">Alberta</strain>
        <tissue evidence="10">Whole body</tissue>
    </source>
</reference>
<dbReference type="Proteomes" id="UP000215335">
    <property type="component" value="Unassembled WGS sequence"/>
</dbReference>
<dbReference type="InterPro" id="IPR043504">
    <property type="entry name" value="Peptidase_S1_PA_chymotrypsin"/>
</dbReference>
<evidence type="ECO:0000259" key="9">
    <source>
        <dbReference type="PROSITE" id="PS50240"/>
    </source>
</evidence>
<dbReference type="AlphaFoldDB" id="A0A232EF94"/>